<dbReference type="Gene3D" id="3.40.630.10">
    <property type="entry name" value="Zn peptidases"/>
    <property type="match status" value="1"/>
</dbReference>
<dbReference type="PANTHER" id="PTHR28570:SF3">
    <property type="entry name" value="ASPARTYL AMINOPEPTIDASE"/>
    <property type="match status" value="1"/>
</dbReference>
<dbReference type="Proteomes" id="UP000823046">
    <property type="component" value="Unassembled WGS sequence"/>
</dbReference>
<evidence type="ECO:0000256" key="5">
    <source>
        <dbReference type="ARBA" id="ARBA00022438"/>
    </source>
</evidence>
<evidence type="ECO:0000313" key="12">
    <source>
        <dbReference type="EMBL" id="KAF8819020.1"/>
    </source>
</evidence>
<dbReference type="Pfam" id="PF02127">
    <property type="entry name" value="Peptidase_M18"/>
    <property type="match status" value="1"/>
</dbReference>
<keyword evidence="6 11" id="KW-0645">Protease</keyword>
<accession>A0ABQ7J4S2</accession>
<keyword evidence="5 11" id="KW-0031">Aminopeptidase</keyword>
<proteinExistence type="inferred from homology"/>
<dbReference type="Gene3D" id="2.30.250.10">
    <property type="entry name" value="Aminopeptidase i, Domain 2"/>
    <property type="match status" value="1"/>
</dbReference>
<dbReference type="CDD" id="cd05658">
    <property type="entry name" value="M18_DAP"/>
    <property type="match status" value="1"/>
</dbReference>
<evidence type="ECO:0000256" key="6">
    <source>
        <dbReference type="ARBA" id="ARBA00022670"/>
    </source>
</evidence>
<keyword evidence="9 11" id="KW-0862">Zinc</keyword>
<dbReference type="SUPFAM" id="SSF101821">
    <property type="entry name" value="Aminopeptidase/glucanase lid domain"/>
    <property type="match status" value="1"/>
</dbReference>
<dbReference type="NCBIfam" id="NF002759">
    <property type="entry name" value="PRK02813.1"/>
    <property type="match status" value="1"/>
</dbReference>
<evidence type="ECO:0000256" key="7">
    <source>
        <dbReference type="ARBA" id="ARBA00022723"/>
    </source>
</evidence>
<evidence type="ECO:0000256" key="2">
    <source>
        <dbReference type="ARBA" id="ARBA00001947"/>
    </source>
</evidence>
<dbReference type="PANTHER" id="PTHR28570">
    <property type="entry name" value="ASPARTYL AMINOPEPTIDASE"/>
    <property type="match status" value="1"/>
</dbReference>
<dbReference type="InterPro" id="IPR023358">
    <property type="entry name" value="Peptidase_M18_dom2"/>
</dbReference>
<organism evidence="12 13">
    <name type="scientific">Cardiosporidium cionae</name>
    <dbReference type="NCBI Taxonomy" id="476202"/>
    <lineage>
        <taxon>Eukaryota</taxon>
        <taxon>Sar</taxon>
        <taxon>Alveolata</taxon>
        <taxon>Apicomplexa</taxon>
        <taxon>Aconoidasida</taxon>
        <taxon>Nephromycida</taxon>
        <taxon>Cardiosporidium</taxon>
    </lineage>
</organism>
<dbReference type="GO" id="GO:0004177">
    <property type="term" value="F:aminopeptidase activity"/>
    <property type="evidence" value="ECO:0007669"/>
    <property type="project" value="UniProtKB-KW"/>
</dbReference>
<keyword evidence="10 11" id="KW-0482">Metalloprotease</keyword>
<evidence type="ECO:0000313" key="13">
    <source>
        <dbReference type="Proteomes" id="UP000823046"/>
    </source>
</evidence>
<evidence type="ECO:0000256" key="1">
    <source>
        <dbReference type="ARBA" id="ARBA00001335"/>
    </source>
</evidence>
<dbReference type="SUPFAM" id="SSF53187">
    <property type="entry name" value="Zn-dependent exopeptidases"/>
    <property type="match status" value="1"/>
</dbReference>
<evidence type="ECO:0000256" key="4">
    <source>
        <dbReference type="ARBA" id="ARBA00011965"/>
    </source>
</evidence>
<comment type="caution">
    <text evidence="12">The sequence shown here is derived from an EMBL/GenBank/DDBJ whole genome shotgun (WGS) entry which is preliminary data.</text>
</comment>
<reference evidence="12 13" key="1">
    <citation type="journal article" date="2020" name="bioRxiv">
        <title>Metabolic contributions of an alphaproteobacterial endosymbiont in the apicomplexan Cardiosporidium cionae.</title>
        <authorList>
            <person name="Hunter E.S."/>
            <person name="Paight C.J."/>
            <person name="Lane C.E."/>
        </authorList>
    </citation>
    <scope>NUCLEOTIDE SEQUENCE [LARGE SCALE GENOMIC DNA]</scope>
    <source>
        <strain evidence="12">ESH_2018</strain>
    </source>
</reference>
<keyword evidence="13" id="KW-1185">Reference proteome</keyword>
<evidence type="ECO:0000256" key="10">
    <source>
        <dbReference type="ARBA" id="ARBA00023049"/>
    </source>
</evidence>
<name>A0ABQ7J4S2_9APIC</name>
<dbReference type="EC" id="3.4.11.21" evidence="4"/>
<sequence length="424" mass="47100">MIPRSPWDIHEGGKYYVIRNYSSIFAFVVGKHFKPETSGFCVACGHTDSPCLRIRPNHHVVNNSFLQVTVDTYGGGLWHTWFDRGLGVAGKVIIKRENVSSNVLLEEKLVRIARPIAILPNLAIHLQTAEERASVHLNKEIHLQPIIGTKYNSSNEGDGISTFSPDLLNLLSDELNCKPSEIVDLDLSFMDATESRLCGVYEEFIESPRLDNLVSTWCALYGLAEISDQLMEGNTISVAVAFDHEEIGSVSFTGANSDFFESALDRILASFESDVSFSEIISRSFLLSMDMAHSLHPNYSEKHQKEHAPLLHKGVTVKINPNQRYISHGAVNALLTQIAEKSNVPLQHFLVRNETPCGGTVGPLMASRTGIRGVDIGITQLAMHSCREMCGADDIKHLLTLVKGFYQHFREMDSRCVYLSNGVV</sequence>
<gene>
    <name evidence="12" type="ORF">IE077_001882</name>
</gene>
<evidence type="ECO:0000256" key="3">
    <source>
        <dbReference type="ARBA" id="ARBA00008290"/>
    </source>
</evidence>
<dbReference type="PRINTS" id="PR00932">
    <property type="entry name" value="AMINO1PTASE"/>
</dbReference>
<comment type="similarity">
    <text evidence="3 11">Belongs to the peptidase M18 family.</text>
</comment>
<keyword evidence="7 11" id="KW-0479">Metal-binding</keyword>
<evidence type="ECO:0000256" key="11">
    <source>
        <dbReference type="RuleBase" id="RU004386"/>
    </source>
</evidence>
<dbReference type="EMBL" id="JADAQX010001027">
    <property type="protein sequence ID" value="KAF8819020.1"/>
    <property type="molecule type" value="Genomic_DNA"/>
</dbReference>
<evidence type="ECO:0000256" key="8">
    <source>
        <dbReference type="ARBA" id="ARBA00022801"/>
    </source>
</evidence>
<keyword evidence="8 11" id="KW-0378">Hydrolase</keyword>
<evidence type="ECO:0000256" key="9">
    <source>
        <dbReference type="ARBA" id="ARBA00022833"/>
    </source>
</evidence>
<comment type="catalytic activity">
    <reaction evidence="1">
        <text>Release of an N-terminal aspartate or glutamate from a peptide, with a preference for aspartate.</text>
        <dbReference type="EC" id="3.4.11.21"/>
    </reaction>
</comment>
<comment type="cofactor">
    <cofactor evidence="2">
        <name>Zn(2+)</name>
        <dbReference type="ChEBI" id="CHEBI:29105"/>
    </cofactor>
</comment>
<protein>
    <recommendedName>
        <fullName evidence="4">aspartyl aminopeptidase</fullName>
        <ecNumber evidence="4">3.4.11.21</ecNumber>
    </recommendedName>
</protein>
<dbReference type="InterPro" id="IPR001948">
    <property type="entry name" value="Peptidase_M18"/>
</dbReference>